<accession>G0S3P4</accession>
<feature type="transmembrane region" description="Helical" evidence="6">
    <location>
        <begin position="63"/>
        <end position="81"/>
    </location>
</feature>
<dbReference type="GeneID" id="18257050"/>
<keyword evidence="9" id="KW-1185">Reference proteome</keyword>
<gene>
    <name evidence="8" type="ORF">CTHT_0030120</name>
</gene>
<feature type="transmembrane region" description="Helical" evidence="6">
    <location>
        <begin position="130"/>
        <end position="146"/>
    </location>
</feature>
<evidence type="ECO:0000256" key="4">
    <source>
        <dbReference type="ARBA" id="ARBA00023136"/>
    </source>
</evidence>
<dbReference type="RefSeq" id="XP_006693466.1">
    <property type="nucleotide sequence ID" value="XM_006693403.1"/>
</dbReference>
<dbReference type="Proteomes" id="UP000008066">
    <property type="component" value="Unassembled WGS sequence"/>
</dbReference>
<dbReference type="PANTHER" id="PTHR16950">
    <property type="entry name" value="ZINC TRANSPORTER SLC39A7 HISTIDINE-RICH MEMBRANE PROTEIN KE4"/>
    <property type="match status" value="1"/>
</dbReference>
<dbReference type="OMA" id="IWLHSIG"/>
<evidence type="ECO:0000256" key="5">
    <source>
        <dbReference type="SAM" id="MobiDB-lite"/>
    </source>
</evidence>
<feature type="transmembrane region" description="Helical" evidence="6">
    <location>
        <begin position="286"/>
        <end position="305"/>
    </location>
</feature>
<dbReference type="EMBL" id="GL988041">
    <property type="protein sequence ID" value="EGS21170.1"/>
    <property type="molecule type" value="Genomic_DNA"/>
</dbReference>
<dbReference type="KEGG" id="cthr:CTHT_0030120"/>
<reference evidence="8 9" key="1">
    <citation type="journal article" date="2011" name="Cell">
        <title>Insight into structure and assembly of the nuclear pore complex by utilizing the genome of a eukaryotic thermophile.</title>
        <authorList>
            <person name="Amlacher S."/>
            <person name="Sarges P."/>
            <person name="Flemming D."/>
            <person name="van Noort V."/>
            <person name="Kunze R."/>
            <person name="Devos D.P."/>
            <person name="Arumugam M."/>
            <person name="Bork P."/>
            <person name="Hurt E."/>
        </authorList>
    </citation>
    <scope>NUCLEOTIDE SEQUENCE [LARGE SCALE GENOMIC DNA]</scope>
    <source>
        <strain evidence="9">DSM 1495 / CBS 144.50 / IMI 039719</strain>
    </source>
</reference>
<organism evidence="9">
    <name type="scientific">Chaetomium thermophilum (strain DSM 1495 / CBS 144.50 / IMI 039719)</name>
    <name type="common">Thermochaetoides thermophila</name>
    <dbReference type="NCBI Taxonomy" id="759272"/>
    <lineage>
        <taxon>Eukaryota</taxon>
        <taxon>Fungi</taxon>
        <taxon>Dikarya</taxon>
        <taxon>Ascomycota</taxon>
        <taxon>Pezizomycotina</taxon>
        <taxon>Sordariomycetes</taxon>
        <taxon>Sordariomycetidae</taxon>
        <taxon>Sordariales</taxon>
        <taxon>Chaetomiaceae</taxon>
        <taxon>Thermochaetoides</taxon>
    </lineage>
</organism>
<dbReference type="GO" id="GO:0016020">
    <property type="term" value="C:membrane"/>
    <property type="evidence" value="ECO:0007669"/>
    <property type="project" value="UniProtKB-SubCell"/>
</dbReference>
<evidence type="ECO:0000313" key="8">
    <source>
        <dbReference type="EMBL" id="EGS21170.1"/>
    </source>
</evidence>
<evidence type="ECO:0000256" key="2">
    <source>
        <dbReference type="ARBA" id="ARBA00022692"/>
    </source>
</evidence>
<keyword evidence="4 6" id="KW-0472">Membrane</keyword>
<evidence type="ECO:0000256" key="1">
    <source>
        <dbReference type="ARBA" id="ARBA00004141"/>
    </source>
</evidence>
<feature type="transmembrane region" description="Helical" evidence="6">
    <location>
        <begin position="90"/>
        <end position="110"/>
    </location>
</feature>
<keyword evidence="7" id="KW-0732">Signal</keyword>
<name>G0S3P4_CHATD</name>
<dbReference type="InterPro" id="IPR003689">
    <property type="entry name" value="ZIP"/>
</dbReference>
<feature type="signal peptide" evidence="7">
    <location>
        <begin position="1"/>
        <end position="32"/>
    </location>
</feature>
<evidence type="ECO:0000256" key="6">
    <source>
        <dbReference type="SAM" id="Phobius"/>
    </source>
</evidence>
<comment type="subcellular location">
    <subcellularLocation>
        <location evidence="1">Membrane</location>
        <topology evidence="1">Multi-pass membrane protein</topology>
    </subcellularLocation>
</comment>
<feature type="transmembrane region" description="Helical" evidence="6">
    <location>
        <begin position="368"/>
        <end position="388"/>
    </location>
</feature>
<dbReference type="Pfam" id="PF02535">
    <property type="entry name" value="Zip"/>
    <property type="match status" value="1"/>
</dbReference>
<sequence>MGILHSLRRARAGGWLLFAVVALLAIVQSASAEKLQNIENENFWTTHNLFQTLFPSPSPATNALLATAYISIPPNLLLALLPRNIDPSTLSIMVAFAVGGLLGDTFFHLMPEIFLGEGEAMVRVEPKRNLLLGFGIVVGFITFVGVDKAVRILNGGEGHEHGHGHAHGREIVKEEGSPKGERKRAAGGAAGKVKKEKSEKSAVALKVRAEKTESSNTSVKLGGLLNMIADFTHNITDGLALAASFYASPTVGATTAVAIFFHEIPHEVGDFALLVQSGFSKWQAMGAQFITAVGALAGTIIGIAIQEYGGSTPGEGVTAVGEGIFGTSLQWGDMLLPFTAGTFLYVGTVAAIPELLETGSEKAKEARRAVMQFLAVAAGAGIMLFISWQE</sequence>
<dbReference type="eggNOG" id="KOG2693">
    <property type="taxonomic scope" value="Eukaryota"/>
</dbReference>
<evidence type="ECO:0000256" key="3">
    <source>
        <dbReference type="ARBA" id="ARBA00022989"/>
    </source>
</evidence>
<feature type="region of interest" description="Disordered" evidence="5">
    <location>
        <begin position="157"/>
        <end position="195"/>
    </location>
</feature>
<dbReference type="GO" id="GO:0005385">
    <property type="term" value="F:zinc ion transmembrane transporter activity"/>
    <property type="evidence" value="ECO:0007669"/>
    <property type="project" value="TreeGrafter"/>
</dbReference>
<feature type="compositionally biased region" description="Basic and acidic residues" evidence="5">
    <location>
        <begin position="157"/>
        <end position="184"/>
    </location>
</feature>
<dbReference type="STRING" id="759272.G0S3P4"/>
<dbReference type="HOGENOM" id="CLU_015114_0_0_1"/>
<keyword evidence="3 6" id="KW-1133">Transmembrane helix</keyword>
<feature type="transmembrane region" description="Helical" evidence="6">
    <location>
        <begin position="335"/>
        <end position="356"/>
    </location>
</feature>
<keyword evidence="2 6" id="KW-0812">Transmembrane</keyword>
<dbReference type="AlphaFoldDB" id="G0S3P4"/>
<dbReference type="OrthoDB" id="200954at2759"/>
<dbReference type="PANTHER" id="PTHR16950:SF16">
    <property type="entry name" value="ZINC TRANSPORTER ZIP13"/>
    <property type="match status" value="1"/>
</dbReference>
<proteinExistence type="predicted"/>
<protein>
    <submittedName>
        <fullName evidence="8">Putative zinc transporter protein</fullName>
    </submittedName>
</protein>
<feature type="chain" id="PRO_5003409280" evidence="7">
    <location>
        <begin position="33"/>
        <end position="390"/>
    </location>
</feature>
<evidence type="ECO:0000256" key="7">
    <source>
        <dbReference type="SAM" id="SignalP"/>
    </source>
</evidence>
<dbReference type="GO" id="GO:0006882">
    <property type="term" value="P:intracellular zinc ion homeostasis"/>
    <property type="evidence" value="ECO:0007669"/>
    <property type="project" value="TreeGrafter"/>
</dbReference>
<evidence type="ECO:0000313" key="9">
    <source>
        <dbReference type="Proteomes" id="UP000008066"/>
    </source>
</evidence>